<name>A0AAQ3WN58_PASNO</name>
<protein>
    <recommendedName>
        <fullName evidence="3">Thioredoxin domain-containing protein</fullName>
    </recommendedName>
</protein>
<dbReference type="EMBL" id="CP144748">
    <property type="protein sequence ID" value="WVZ67706.1"/>
    <property type="molecule type" value="Genomic_DNA"/>
</dbReference>
<dbReference type="Gene3D" id="3.40.30.10">
    <property type="entry name" value="Glutaredoxin"/>
    <property type="match status" value="1"/>
</dbReference>
<feature type="domain" description="Thioredoxin" evidence="3">
    <location>
        <begin position="53"/>
        <end position="190"/>
    </location>
</feature>
<dbReference type="Pfam" id="PF00085">
    <property type="entry name" value="Thioredoxin"/>
    <property type="match status" value="1"/>
</dbReference>
<dbReference type="CDD" id="cd02947">
    <property type="entry name" value="TRX_family"/>
    <property type="match status" value="1"/>
</dbReference>
<dbReference type="PROSITE" id="PS51352">
    <property type="entry name" value="THIOREDOXIN_2"/>
    <property type="match status" value="1"/>
</dbReference>
<evidence type="ECO:0000256" key="2">
    <source>
        <dbReference type="ARBA" id="ARBA00038337"/>
    </source>
</evidence>
<gene>
    <name evidence="4" type="ORF">U9M48_016750</name>
</gene>
<dbReference type="InterPro" id="IPR036249">
    <property type="entry name" value="Thioredoxin-like_sf"/>
</dbReference>
<evidence type="ECO:0000256" key="1">
    <source>
        <dbReference type="ARBA" id="ARBA00023157"/>
    </source>
</evidence>
<keyword evidence="1" id="KW-1015">Disulfide bond</keyword>
<organism evidence="4 5">
    <name type="scientific">Paspalum notatum var. saurae</name>
    <dbReference type="NCBI Taxonomy" id="547442"/>
    <lineage>
        <taxon>Eukaryota</taxon>
        <taxon>Viridiplantae</taxon>
        <taxon>Streptophyta</taxon>
        <taxon>Embryophyta</taxon>
        <taxon>Tracheophyta</taxon>
        <taxon>Spermatophyta</taxon>
        <taxon>Magnoliopsida</taxon>
        <taxon>Liliopsida</taxon>
        <taxon>Poales</taxon>
        <taxon>Poaceae</taxon>
        <taxon>PACMAD clade</taxon>
        <taxon>Panicoideae</taxon>
        <taxon>Andropogonodae</taxon>
        <taxon>Paspaleae</taxon>
        <taxon>Paspalinae</taxon>
        <taxon>Paspalum</taxon>
    </lineage>
</organism>
<dbReference type="PANTHER" id="PTHR46115">
    <property type="entry name" value="THIOREDOXIN-LIKE PROTEIN 1"/>
    <property type="match status" value="1"/>
</dbReference>
<evidence type="ECO:0000313" key="4">
    <source>
        <dbReference type="EMBL" id="WVZ67706.1"/>
    </source>
</evidence>
<sequence>MALRLSISSYHGPASLPAACGRFPALIRSSAASQTRGPMVMTGSEMRGVTPVRSSGLETTSVGAEAVTGQVTEVTKDTFWSIVKAAGEKVVVLDMYTQWCGPCKVMAPKFQEMSEKNLDIVFLKLDCNQDNKAKYAMLKTTSACYLQALAKELGLKVVPTFKILKDGKVVKEVTGAKIDELAHAIKTVKSSGEMP</sequence>
<dbReference type="InterPro" id="IPR017937">
    <property type="entry name" value="Thioredoxin_CS"/>
</dbReference>
<reference evidence="4 5" key="1">
    <citation type="submission" date="2024-02" db="EMBL/GenBank/DDBJ databases">
        <title>High-quality chromosome-scale genome assembly of Pensacola bahiagrass (Paspalum notatum Flugge var. saurae).</title>
        <authorList>
            <person name="Vega J.M."/>
            <person name="Podio M."/>
            <person name="Orjuela J."/>
            <person name="Siena L.A."/>
            <person name="Pessino S.C."/>
            <person name="Combes M.C."/>
            <person name="Mariac C."/>
            <person name="Albertini E."/>
            <person name="Pupilli F."/>
            <person name="Ortiz J.P.A."/>
            <person name="Leblanc O."/>
        </authorList>
    </citation>
    <scope>NUCLEOTIDE SEQUENCE [LARGE SCALE GENOMIC DNA]</scope>
    <source>
        <strain evidence="4">R1</strain>
        <tissue evidence="4">Leaf</tissue>
    </source>
</reference>
<dbReference type="InterPro" id="IPR013766">
    <property type="entry name" value="Thioredoxin_domain"/>
</dbReference>
<dbReference type="Proteomes" id="UP001341281">
    <property type="component" value="Chromosome 04"/>
</dbReference>
<dbReference type="PRINTS" id="PR00421">
    <property type="entry name" value="THIOREDOXIN"/>
</dbReference>
<dbReference type="AlphaFoldDB" id="A0AAQ3WN58"/>
<evidence type="ECO:0000313" key="5">
    <source>
        <dbReference type="Proteomes" id="UP001341281"/>
    </source>
</evidence>
<proteinExistence type="inferred from homology"/>
<dbReference type="SUPFAM" id="SSF52833">
    <property type="entry name" value="Thioredoxin-like"/>
    <property type="match status" value="1"/>
</dbReference>
<evidence type="ECO:0000259" key="3">
    <source>
        <dbReference type="PROSITE" id="PS51352"/>
    </source>
</evidence>
<comment type="similarity">
    <text evidence="2">Belongs to the thioredoxin family. Plant F-type subfamily.</text>
</comment>
<keyword evidence="5" id="KW-1185">Reference proteome</keyword>
<dbReference type="PROSITE" id="PS00194">
    <property type="entry name" value="THIOREDOXIN_1"/>
    <property type="match status" value="1"/>
</dbReference>
<accession>A0AAQ3WN58</accession>